<keyword evidence="3" id="KW-0964">Secreted</keyword>
<evidence type="ECO:0000313" key="18">
    <source>
        <dbReference type="EMBL" id="VTJ90798.1"/>
    </source>
</evidence>
<comment type="similarity">
    <text evidence="2">Belongs to the peptidase A1 family.</text>
</comment>
<comment type="subcellular location">
    <subcellularLocation>
        <location evidence="1">Secreted</location>
    </subcellularLocation>
</comment>
<organism evidence="18 19">
    <name type="scientific">Marmota monax</name>
    <name type="common">Woodchuck</name>
    <dbReference type="NCBI Taxonomy" id="9995"/>
    <lineage>
        <taxon>Eukaryota</taxon>
        <taxon>Metazoa</taxon>
        <taxon>Chordata</taxon>
        <taxon>Craniata</taxon>
        <taxon>Vertebrata</taxon>
        <taxon>Euteleostomi</taxon>
        <taxon>Mammalia</taxon>
        <taxon>Eutheria</taxon>
        <taxon>Euarchontoglires</taxon>
        <taxon>Glires</taxon>
        <taxon>Rodentia</taxon>
        <taxon>Sciuromorpha</taxon>
        <taxon>Sciuridae</taxon>
        <taxon>Xerinae</taxon>
        <taxon>Marmotini</taxon>
        <taxon>Marmota</taxon>
    </lineage>
</organism>
<protein>
    <recommendedName>
        <fullName evidence="14">Gastricsin</fullName>
        <ecNumber evidence="13">3.4.23.3</ecNumber>
    </recommendedName>
    <alternativeName>
        <fullName evidence="15">Pepsinogen C</fullName>
    </alternativeName>
</protein>
<dbReference type="GO" id="GO:0006508">
    <property type="term" value="P:proteolysis"/>
    <property type="evidence" value="ECO:0007669"/>
    <property type="project" value="UniProtKB-KW"/>
</dbReference>
<dbReference type="InterPro" id="IPR033121">
    <property type="entry name" value="PEPTIDASE_A1"/>
</dbReference>
<keyword evidence="6" id="KW-0064">Aspartyl protease</keyword>
<dbReference type="Proteomes" id="UP000335636">
    <property type="component" value="Unassembled WGS sequence"/>
</dbReference>
<keyword evidence="9" id="KW-0865">Zymogen</keyword>
<comment type="catalytic activity">
    <reaction evidence="11">
        <text>More restricted specificity than pepsin A, but shows preferential cleavage at Tyr-|-Xaa bonds. High activity on hemoglobin.</text>
        <dbReference type="EC" id="3.4.23.3"/>
    </reaction>
</comment>
<dbReference type="Pfam" id="PF07966">
    <property type="entry name" value="A1_Propeptide"/>
    <property type="match status" value="1"/>
</dbReference>
<reference evidence="17" key="2">
    <citation type="submission" date="2020-08" db="EMBL/GenBank/DDBJ databases">
        <authorList>
            <person name="Shumante A."/>
            <person name="Zimin A.V."/>
            <person name="Puiu D."/>
            <person name="Salzberg S.L."/>
        </authorList>
    </citation>
    <scope>NUCLEOTIDE SEQUENCE</scope>
    <source>
        <strain evidence="17">WC2-LM</strain>
        <tissue evidence="17">Liver</tissue>
    </source>
</reference>
<keyword evidence="4" id="KW-0645">Protease</keyword>
<dbReference type="InterPro" id="IPR021109">
    <property type="entry name" value="Peptidase_aspartic_dom_sf"/>
</dbReference>
<evidence type="ECO:0000256" key="1">
    <source>
        <dbReference type="ARBA" id="ARBA00004613"/>
    </source>
</evidence>
<dbReference type="EMBL" id="WJEC01008282">
    <property type="protein sequence ID" value="KAF7462951.1"/>
    <property type="molecule type" value="Genomic_DNA"/>
</dbReference>
<dbReference type="EMBL" id="CABDUW010005104">
    <property type="protein sequence ID" value="VTJ90798.1"/>
    <property type="molecule type" value="Genomic_DNA"/>
</dbReference>
<dbReference type="PANTHER" id="PTHR47966:SF72">
    <property type="entry name" value="GASTRICSIN"/>
    <property type="match status" value="1"/>
</dbReference>
<evidence type="ECO:0000313" key="17">
    <source>
        <dbReference type="EMBL" id="KAF7462951.1"/>
    </source>
</evidence>
<keyword evidence="7" id="KW-0222">Digestion</keyword>
<dbReference type="PANTHER" id="PTHR47966">
    <property type="entry name" value="BETA-SITE APP-CLEAVING ENZYME, ISOFORM A-RELATED"/>
    <property type="match status" value="1"/>
</dbReference>
<keyword evidence="8" id="KW-0378">Hydrolase</keyword>
<dbReference type="GO" id="GO:0005615">
    <property type="term" value="C:extracellular space"/>
    <property type="evidence" value="ECO:0007669"/>
    <property type="project" value="TreeGrafter"/>
</dbReference>
<evidence type="ECO:0000256" key="11">
    <source>
        <dbReference type="ARBA" id="ARBA00023733"/>
    </source>
</evidence>
<evidence type="ECO:0000256" key="15">
    <source>
        <dbReference type="ARBA" id="ARBA00033248"/>
    </source>
</evidence>
<dbReference type="Pfam" id="PF00026">
    <property type="entry name" value="Asp"/>
    <property type="match status" value="1"/>
</dbReference>
<dbReference type="AlphaFoldDB" id="A0A5E4D9S2"/>
<keyword evidence="19" id="KW-1185">Reference proteome</keyword>
<evidence type="ECO:0000256" key="7">
    <source>
        <dbReference type="ARBA" id="ARBA00022757"/>
    </source>
</evidence>
<dbReference type="InterPro" id="IPR012848">
    <property type="entry name" value="Aspartic_peptidase_N"/>
</dbReference>
<evidence type="ECO:0000256" key="6">
    <source>
        <dbReference type="ARBA" id="ARBA00022750"/>
    </source>
</evidence>
<dbReference type="Gene3D" id="2.40.70.10">
    <property type="entry name" value="Acid Proteases"/>
    <property type="match status" value="1"/>
</dbReference>
<dbReference type="EC" id="3.4.23.3" evidence="13"/>
<evidence type="ECO:0000256" key="5">
    <source>
        <dbReference type="ARBA" id="ARBA00022729"/>
    </source>
</evidence>
<keyword evidence="10" id="KW-1015">Disulfide bond</keyword>
<dbReference type="GO" id="GO:0007586">
    <property type="term" value="P:digestion"/>
    <property type="evidence" value="ECO:0007669"/>
    <property type="project" value="UniProtKB-KW"/>
</dbReference>
<evidence type="ECO:0000313" key="19">
    <source>
        <dbReference type="Proteomes" id="UP000335636"/>
    </source>
</evidence>
<dbReference type="SUPFAM" id="SSF50630">
    <property type="entry name" value="Acid proteases"/>
    <property type="match status" value="1"/>
</dbReference>
<dbReference type="Gene3D" id="6.10.140.60">
    <property type="match status" value="1"/>
</dbReference>
<evidence type="ECO:0000256" key="10">
    <source>
        <dbReference type="ARBA" id="ARBA00023157"/>
    </source>
</evidence>
<name>A0A5E4D9S2_MARMO</name>
<feature type="domain" description="Peptidase A1" evidence="16">
    <location>
        <begin position="48"/>
        <end position="140"/>
    </location>
</feature>
<evidence type="ECO:0000256" key="8">
    <source>
        <dbReference type="ARBA" id="ARBA00022801"/>
    </source>
</evidence>
<comment type="function">
    <text evidence="12">Hydrolyzes a variety of proteins.</text>
</comment>
<dbReference type="Proteomes" id="UP000662637">
    <property type="component" value="Unassembled WGS sequence"/>
</dbReference>
<evidence type="ECO:0000256" key="9">
    <source>
        <dbReference type="ARBA" id="ARBA00023145"/>
    </source>
</evidence>
<gene>
    <name evidence="17" type="ORF">GHT09_010593</name>
    <name evidence="18" type="ORF">MONAX_5E045616</name>
</gene>
<reference evidence="18 19" key="1">
    <citation type="submission" date="2019-04" db="EMBL/GenBank/DDBJ databases">
        <authorList>
            <person name="Alioto T."/>
            <person name="Alioto T."/>
        </authorList>
    </citation>
    <scope>NUCLEOTIDE SEQUENCE [LARGE SCALE GENOMIC DNA]</scope>
</reference>
<dbReference type="GO" id="GO:0004190">
    <property type="term" value="F:aspartic-type endopeptidase activity"/>
    <property type="evidence" value="ECO:0007669"/>
    <property type="project" value="UniProtKB-KW"/>
</dbReference>
<dbReference type="PROSITE" id="PS00141">
    <property type="entry name" value="ASP_PROTEASE"/>
    <property type="match status" value="1"/>
</dbReference>
<proteinExistence type="inferred from homology"/>
<evidence type="ECO:0000256" key="14">
    <source>
        <dbReference type="ARBA" id="ARBA00023821"/>
    </source>
</evidence>
<dbReference type="InterPro" id="IPR001969">
    <property type="entry name" value="Aspartic_peptidase_AS"/>
</dbReference>
<evidence type="ECO:0000259" key="16">
    <source>
        <dbReference type="PROSITE" id="PS51767"/>
    </source>
</evidence>
<evidence type="ECO:0000256" key="12">
    <source>
        <dbReference type="ARBA" id="ARBA00023749"/>
    </source>
</evidence>
<dbReference type="PROSITE" id="PS51767">
    <property type="entry name" value="PEPTIDASE_A1"/>
    <property type="match status" value="1"/>
</dbReference>
<evidence type="ECO:0000256" key="3">
    <source>
        <dbReference type="ARBA" id="ARBA00022525"/>
    </source>
</evidence>
<evidence type="ECO:0000256" key="2">
    <source>
        <dbReference type="ARBA" id="ARBA00007447"/>
    </source>
</evidence>
<sequence>MKTMRQTMREKGLLGDFLKTHKYDPAQKYRFSDFSVLYEPMTYMDAAYFGEISIGTPPQNFLVLFDTGSSNLWVPSVYCQSQACRWPLASPRVRMDPFISAVHLTPSSSFRSTLSCSPGSAAPPLRTLSTLCLALHSPIH</sequence>
<evidence type="ECO:0000256" key="4">
    <source>
        <dbReference type="ARBA" id="ARBA00022670"/>
    </source>
</evidence>
<evidence type="ECO:0000256" key="13">
    <source>
        <dbReference type="ARBA" id="ARBA00023796"/>
    </source>
</evidence>
<keyword evidence="5" id="KW-0732">Signal</keyword>
<accession>A0A5E4D9S2</accession>
<dbReference type="InterPro" id="IPR001461">
    <property type="entry name" value="Aspartic_peptidase_A1"/>
</dbReference>